<gene>
    <name evidence="1" type="ORF">X975_26678</name>
</gene>
<proteinExistence type="predicted"/>
<protein>
    <submittedName>
        <fullName evidence="1">Uncharacterized protein</fullName>
    </submittedName>
</protein>
<keyword evidence="2" id="KW-1185">Reference proteome</keyword>
<name>A0A087TW20_STEMI</name>
<dbReference type="EMBL" id="KK117015">
    <property type="protein sequence ID" value="KFM69309.1"/>
    <property type="molecule type" value="Genomic_DNA"/>
</dbReference>
<sequence>MVSCNRLPVDLEKEASTYLADSRIQRTYKLYNQCSSKHVQIVGKVINAKGQSSSANG</sequence>
<evidence type="ECO:0000313" key="1">
    <source>
        <dbReference type="EMBL" id="KFM69309.1"/>
    </source>
</evidence>
<evidence type="ECO:0000313" key="2">
    <source>
        <dbReference type="Proteomes" id="UP000054359"/>
    </source>
</evidence>
<dbReference type="Proteomes" id="UP000054359">
    <property type="component" value="Unassembled WGS sequence"/>
</dbReference>
<dbReference type="Gene3D" id="2.80.10.50">
    <property type="match status" value="1"/>
</dbReference>
<organism evidence="1 2">
    <name type="scientific">Stegodyphus mimosarum</name>
    <name type="common">African social velvet spider</name>
    <dbReference type="NCBI Taxonomy" id="407821"/>
    <lineage>
        <taxon>Eukaryota</taxon>
        <taxon>Metazoa</taxon>
        <taxon>Ecdysozoa</taxon>
        <taxon>Arthropoda</taxon>
        <taxon>Chelicerata</taxon>
        <taxon>Arachnida</taxon>
        <taxon>Araneae</taxon>
        <taxon>Araneomorphae</taxon>
        <taxon>Entelegynae</taxon>
        <taxon>Eresoidea</taxon>
        <taxon>Eresidae</taxon>
        <taxon>Stegodyphus</taxon>
    </lineage>
</organism>
<dbReference type="AlphaFoldDB" id="A0A087TW20"/>
<dbReference type="OrthoDB" id="5988014at2759"/>
<accession>A0A087TW20</accession>
<feature type="non-terminal residue" evidence="1">
    <location>
        <position position="57"/>
    </location>
</feature>
<reference evidence="1 2" key="1">
    <citation type="submission" date="2013-11" db="EMBL/GenBank/DDBJ databases">
        <title>Genome sequencing of Stegodyphus mimosarum.</title>
        <authorList>
            <person name="Bechsgaard J."/>
        </authorList>
    </citation>
    <scope>NUCLEOTIDE SEQUENCE [LARGE SCALE GENOMIC DNA]</scope>
</reference>